<evidence type="ECO:0000313" key="1">
    <source>
        <dbReference type="EMBL" id="KAH6654862.1"/>
    </source>
</evidence>
<dbReference type="AlphaFoldDB" id="A0A9P8UMU2"/>
<evidence type="ECO:0000313" key="2">
    <source>
        <dbReference type="Proteomes" id="UP000758603"/>
    </source>
</evidence>
<dbReference type="RefSeq" id="XP_045959132.1">
    <property type="nucleotide sequence ID" value="XM_046102891.1"/>
</dbReference>
<protein>
    <recommendedName>
        <fullName evidence="3">DUF1993 domain-containing protein</fullName>
    </recommendedName>
</protein>
<name>A0A9P8UMU2_9PEZI</name>
<sequence>MSSLSIPELIISTFARGLETFAHVLAKSDEWAKENGVDPDSFVNQRLVEDQLPLSFQVQFVSRIVQTNLGRLSGETATLWEEDEKTFQELRKRIDRTLDLVKAFDLAKAQATDFGAEFDFSFKGGDHKTTLQGFFLTHVLPNFFFHLSTGYQFLRAKGVPLGKKDWLGGFLGI</sequence>
<dbReference type="SUPFAM" id="SSF109854">
    <property type="entry name" value="DinB/YfiT-like putative metalloenzymes"/>
    <property type="match status" value="1"/>
</dbReference>
<dbReference type="Gene3D" id="1.20.120.450">
    <property type="entry name" value="dinb family like domain"/>
    <property type="match status" value="1"/>
</dbReference>
<dbReference type="OrthoDB" id="3724345at2759"/>
<dbReference type="InterPro" id="IPR018531">
    <property type="entry name" value="DUF1993"/>
</dbReference>
<keyword evidence="2" id="KW-1185">Reference proteome</keyword>
<organism evidence="1 2">
    <name type="scientific">Truncatella angustata</name>
    <dbReference type="NCBI Taxonomy" id="152316"/>
    <lineage>
        <taxon>Eukaryota</taxon>
        <taxon>Fungi</taxon>
        <taxon>Dikarya</taxon>
        <taxon>Ascomycota</taxon>
        <taxon>Pezizomycotina</taxon>
        <taxon>Sordariomycetes</taxon>
        <taxon>Xylariomycetidae</taxon>
        <taxon>Amphisphaeriales</taxon>
        <taxon>Sporocadaceae</taxon>
        <taxon>Truncatella</taxon>
    </lineage>
</organism>
<evidence type="ECO:0008006" key="3">
    <source>
        <dbReference type="Google" id="ProtNLM"/>
    </source>
</evidence>
<comment type="caution">
    <text evidence="1">The sequence shown here is derived from an EMBL/GenBank/DDBJ whole genome shotgun (WGS) entry which is preliminary data.</text>
</comment>
<dbReference type="InterPro" id="IPR034660">
    <property type="entry name" value="DinB/YfiT-like"/>
</dbReference>
<dbReference type="Proteomes" id="UP000758603">
    <property type="component" value="Unassembled WGS sequence"/>
</dbReference>
<dbReference type="PANTHER" id="PTHR36922">
    <property type="entry name" value="BLL2446 PROTEIN"/>
    <property type="match status" value="1"/>
</dbReference>
<dbReference type="Pfam" id="PF09351">
    <property type="entry name" value="DUF1993"/>
    <property type="match status" value="1"/>
</dbReference>
<dbReference type="PANTHER" id="PTHR36922:SF1">
    <property type="entry name" value="DUF1993 DOMAIN-CONTAINING PROTEIN"/>
    <property type="match status" value="1"/>
</dbReference>
<dbReference type="GeneID" id="70131783"/>
<proteinExistence type="predicted"/>
<reference evidence="1" key="1">
    <citation type="journal article" date="2021" name="Nat. Commun.">
        <title>Genetic determinants of endophytism in the Arabidopsis root mycobiome.</title>
        <authorList>
            <person name="Mesny F."/>
            <person name="Miyauchi S."/>
            <person name="Thiergart T."/>
            <person name="Pickel B."/>
            <person name="Atanasova L."/>
            <person name="Karlsson M."/>
            <person name="Huettel B."/>
            <person name="Barry K.W."/>
            <person name="Haridas S."/>
            <person name="Chen C."/>
            <person name="Bauer D."/>
            <person name="Andreopoulos W."/>
            <person name="Pangilinan J."/>
            <person name="LaButti K."/>
            <person name="Riley R."/>
            <person name="Lipzen A."/>
            <person name="Clum A."/>
            <person name="Drula E."/>
            <person name="Henrissat B."/>
            <person name="Kohler A."/>
            <person name="Grigoriev I.V."/>
            <person name="Martin F.M."/>
            <person name="Hacquard S."/>
        </authorList>
    </citation>
    <scope>NUCLEOTIDE SEQUENCE</scope>
    <source>
        <strain evidence="1">MPI-SDFR-AT-0073</strain>
    </source>
</reference>
<accession>A0A9P8UMU2</accession>
<gene>
    <name evidence="1" type="ORF">BKA67DRAFT_566450</name>
</gene>
<dbReference type="EMBL" id="JAGPXC010000004">
    <property type="protein sequence ID" value="KAH6654862.1"/>
    <property type="molecule type" value="Genomic_DNA"/>
</dbReference>